<protein>
    <submittedName>
        <fullName evidence="1">Uncharacterized protein</fullName>
    </submittedName>
</protein>
<dbReference type="AlphaFoldDB" id="C5BAA1"/>
<gene>
    <name evidence="1" type="ordered locus">NT01EI_2411</name>
</gene>
<dbReference type="KEGG" id="eic:NT01EI_2411"/>
<reference evidence="1 2" key="2">
    <citation type="journal article" date="2012" name="J. Bacteriol.">
        <title>Genome Sequence of Edwardsiella ictaluri 93-146, a Strain Associated with a Natural Channel Catfish Outbreak of Enteric Septicemia of Catfish.</title>
        <authorList>
            <person name="Williams M.L."/>
            <person name="Gillaspy A.F."/>
            <person name="Dyer D.W."/>
            <person name="Thune R.L."/>
            <person name="Waldbieser G.C."/>
            <person name="Schuster S.C."/>
            <person name="Gipson J."/>
            <person name="Zaitshik J."/>
            <person name="Landry C."/>
            <person name="Banes M.M."/>
            <person name="Lawrence M.L."/>
        </authorList>
    </citation>
    <scope>NUCLEOTIDE SEQUENCE [LARGE SCALE GENOMIC DNA]</scope>
    <source>
        <strain evidence="1 2">93-146</strain>
    </source>
</reference>
<dbReference type="HOGENOM" id="CLU_3343061_0_0_6"/>
<proteinExistence type="predicted"/>
<organism evidence="1 2">
    <name type="scientific">Edwardsiella ictaluri (strain 93-146)</name>
    <dbReference type="NCBI Taxonomy" id="634503"/>
    <lineage>
        <taxon>Bacteria</taxon>
        <taxon>Pseudomonadati</taxon>
        <taxon>Pseudomonadota</taxon>
        <taxon>Gammaproteobacteria</taxon>
        <taxon>Enterobacterales</taxon>
        <taxon>Hafniaceae</taxon>
        <taxon>Edwardsiella</taxon>
    </lineage>
</organism>
<name>C5BAA1_EDWI9</name>
<dbReference type="Proteomes" id="UP000001485">
    <property type="component" value="Chromosome"/>
</dbReference>
<reference evidence="2" key="1">
    <citation type="submission" date="2009-03" db="EMBL/GenBank/DDBJ databases">
        <title>Complete genome sequence of Edwardsiella ictaluri 93-146.</title>
        <authorList>
            <person name="Williams M.L."/>
            <person name="Gillaspy A.F."/>
            <person name="Dyer D.W."/>
            <person name="Thune R.L."/>
            <person name="Waldbieser G.C."/>
            <person name="Schuster S.C."/>
            <person name="Gipson J."/>
            <person name="Zaitshik J."/>
            <person name="Landry C."/>
            <person name="Lawrence M.L."/>
        </authorList>
    </citation>
    <scope>NUCLEOTIDE SEQUENCE [LARGE SCALE GENOMIC DNA]</scope>
    <source>
        <strain evidence="2">93-146</strain>
    </source>
</reference>
<evidence type="ECO:0000313" key="1">
    <source>
        <dbReference type="EMBL" id="ACR69581.1"/>
    </source>
</evidence>
<sequence>MRAECPFLGPLSRQDEPLHILVSLSLYIDTRLAPWQP</sequence>
<evidence type="ECO:0000313" key="2">
    <source>
        <dbReference type="Proteomes" id="UP000001485"/>
    </source>
</evidence>
<accession>C5BAA1</accession>
<dbReference type="EMBL" id="CP001600">
    <property type="protein sequence ID" value="ACR69581.1"/>
    <property type="molecule type" value="Genomic_DNA"/>
</dbReference>